<evidence type="ECO:0000256" key="1">
    <source>
        <dbReference type="SAM" id="SignalP"/>
    </source>
</evidence>
<organism evidence="2 3">
    <name type="scientific">Candida maltosa (strain Xu316)</name>
    <name type="common">Yeast</name>
    <dbReference type="NCBI Taxonomy" id="1245528"/>
    <lineage>
        <taxon>Eukaryota</taxon>
        <taxon>Fungi</taxon>
        <taxon>Dikarya</taxon>
        <taxon>Ascomycota</taxon>
        <taxon>Saccharomycotina</taxon>
        <taxon>Pichiomycetes</taxon>
        <taxon>Debaryomycetaceae</taxon>
        <taxon>Candida/Lodderomyces clade</taxon>
        <taxon>Candida</taxon>
    </lineage>
</organism>
<protein>
    <submittedName>
        <fullName evidence="2">Uncharacterized protein</fullName>
    </submittedName>
</protein>
<accession>M3IPB6</accession>
<dbReference type="Proteomes" id="UP000011777">
    <property type="component" value="Unassembled WGS sequence"/>
</dbReference>
<reference evidence="2 3" key="1">
    <citation type="submission" date="2013-02" db="EMBL/GenBank/DDBJ databases">
        <title>Genome sequence of Candida maltosa Xu316, a potential industrial strain for xylitol and ethanol production.</title>
        <authorList>
            <person name="Yu J."/>
            <person name="Wang Q."/>
            <person name="Geng X."/>
            <person name="Bao W."/>
            <person name="He P."/>
            <person name="Cai J."/>
        </authorList>
    </citation>
    <scope>NUCLEOTIDE SEQUENCE [LARGE SCALE GENOMIC DNA]</scope>
    <source>
        <strain evidence="3">Xu316</strain>
    </source>
</reference>
<name>M3IPB6_CANMX</name>
<evidence type="ECO:0000313" key="2">
    <source>
        <dbReference type="EMBL" id="EMG48276.1"/>
    </source>
</evidence>
<gene>
    <name evidence="2" type="ORF">G210_1161</name>
</gene>
<comment type="caution">
    <text evidence="2">The sequence shown here is derived from an EMBL/GenBank/DDBJ whole genome shotgun (WGS) entry which is preliminary data.</text>
</comment>
<dbReference type="HOGENOM" id="CLU_2158028_0_0_1"/>
<dbReference type="OrthoDB" id="10430743at2759"/>
<sequence>MKSLVIATIIITTTTFARVIPKSKYDITYNGAKNIRGRQMHEFHVAGGPYQSNVKYYYDVNGQYFKNNDDNVEVLSRDDLGYEISNVYKYVI</sequence>
<keyword evidence="3" id="KW-1185">Reference proteome</keyword>
<proteinExistence type="predicted"/>
<dbReference type="EMBL" id="AOGT01001168">
    <property type="protein sequence ID" value="EMG48276.1"/>
    <property type="molecule type" value="Genomic_DNA"/>
</dbReference>
<evidence type="ECO:0000313" key="3">
    <source>
        <dbReference type="Proteomes" id="UP000011777"/>
    </source>
</evidence>
<keyword evidence="1" id="KW-0732">Signal</keyword>
<feature type="signal peptide" evidence="1">
    <location>
        <begin position="1"/>
        <end position="17"/>
    </location>
</feature>
<feature type="chain" id="PRO_5004034962" evidence="1">
    <location>
        <begin position="18"/>
        <end position="92"/>
    </location>
</feature>
<dbReference type="OMA" id="YNITYQG"/>
<dbReference type="AlphaFoldDB" id="M3IPB6"/>